<dbReference type="Gene3D" id="3.40.109.10">
    <property type="entry name" value="NADH Oxidase"/>
    <property type="match status" value="1"/>
</dbReference>
<evidence type="ECO:0000256" key="4">
    <source>
        <dbReference type="ARBA" id="ARBA00022643"/>
    </source>
</evidence>
<proteinExistence type="inferred from homology"/>
<evidence type="ECO:0000256" key="3">
    <source>
        <dbReference type="ARBA" id="ARBA00022630"/>
    </source>
</evidence>
<dbReference type="InterPro" id="IPR029479">
    <property type="entry name" value="Nitroreductase"/>
</dbReference>
<evidence type="ECO:0000256" key="6">
    <source>
        <dbReference type="ARBA" id="ARBA00023002"/>
    </source>
</evidence>
<comment type="cofactor">
    <cofactor evidence="1">
        <name>FMN</name>
        <dbReference type="ChEBI" id="CHEBI:58210"/>
    </cofactor>
</comment>
<organism evidence="8 9">
    <name type="scientific">Rhizobium aquaticum</name>
    <dbReference type="NCBI Taxonomy" id="1549636"/>
    <lineage>
        <taxon>Bacteria</taxon>
        <taxon>Pseudomonadati</taxon>
        <taxon>Pseudomonadota</taxon>
        <taxon>Alphaproteobacteria</taxon>
        <taxon>Hyphomicrobiales</taxon>
        <taxon>Rhizobiaceae</taxon>
        <taxon>Rhizobium/Agrobacterium group</taxon>
        <taxon>Rhizobium</taxon>
    </lineage>
</organism>
<evidence type="ECO:0000259" key="7">
    <source>
        <dbReference type="Pfam" id="PF00881"/>
    </source>
</evidence>
<keyword evidence="5" id="KW-0521">NADP</keyword>
<evidence type="ECO:0000313" key="9">
    <source>
        <dbReference type="Proteomes" id="UP001549047"/>
    </source>
</evidence>
<dbReference type="SUPFAM" id="SSF55469">
    <property type="entry name" value="FMN-dependent nitroreductase-like"/>
    <property type="match status" value="1"/>
</dbReference>
<keyword evidence="9" id="KW-1185">Reference proteome</keyword>
<evidence type="ECO:0000256" key="1">
    <source>
        <dbReference type="ARBA" id="ARBA00001917"/>
    </source>
</evidence>
<comment type="similarity">
    <text evidence="2">Belongs to the nitroreductase family.</text>
</comment>
<evidence type="ECO:0000313" key="8">
    <source>
        <dbReference type="EMBL" id="MET3614510.1"/>
    </source>
</evidence>
<dbReference type="InterPro" id="IPR000415">
    <property type="entry name" value="Nitroreductase-like"/>
</dbReference>
<sequence length="210" mass="23486">MLIDKLNWRYATKKMDPAKAVPEDKVERILEAAHLAPTSSGLQPYEIIVVTNPDVRAKIRDAANGQAQITEGSHLLVFAAWDTYTEERINKVFDQVNAERGFTNEGWENYRKMLLGAYPPRDAQVNFEHAARQAYIGFGLAITAAAFEGVDATPMEGFDPAKVDEILGLKARGLRSVTLLPLGYRQADADWLVNLKKVRRPKDQFISKVA</sequence>
<name>A0ABV2J3F6_9HYPH</name>
<accession>A0ABV2J3F6</accession>
<dbReference type="Pfam" id="PF00881">
    <property type="entry name" value="Nitroreductase"/>
    <property type="match status" value="1"/>
</dbReference>
<dbReference type="InterPro" id="IPR033878">
    <property type="entry name" value="NfsB-like"/>
</dbReference>
<dbReference type="Proteomes" id="UP001549047">
    <property type="component" value="Unassembled WGS sequence"/>
</dbReference>
<keyword evidence="6" id="KW-0560">Oxidoreductase</keyword>
<evidence type="ECO:0000256" key="2">
    <source>
        <dbReference type="ARBA" id="ARBA00007118"/>
    </source>
</evidence>
<gene>
    <name evidence="8" type="ORF">ABID16_002847</name>
</gene>
<keyword evidence="3" id="KW-0285">Flavoprotein</keyword>
<dbReference type="EMBL" id="JBEPMB010000004">
    <property type="protein sequence ID" value="MET3614510.1"/>
    <property type="molecule type" value="Genomic_DNA"/>
</dbReference>
<keyword evidence="4" id="KW-0288">FMN</keyword>
<comment type="caution">
    <text evidence="8">The sequence shown here is derived from an EMBL/GenBank/DDBJ whole genome shotgun (WGS) entry which is preliminary data.</text>
</comment>
<dbReference type="PANTHER" id="PTHR43673">
    <property type="entry name" value="NAD(P)H NITROREDUCTASE YDGI-RELATED"/>
    <property type="match status" value="1"/>
</dbReference>
<reference evidence="8 9" key="1">
    <citation type="submission" date="2024-06" db="EMBL/GenBank/DDBJ databases">
        <title>Genomic Encyclopedia of Type Strains, Phase IV (KMG-IV): sequencing the most valuable type-strain genomes for metagenomic binning, comparative biology and taxonomic classification.</title>
        <authorList>
            <person name="Goeker M."/>
        </authorList>
    </citation>
    <scope>NUCLEOTIDE SEQUENCE [LARGE SCALE GENOMIC DNA]</scope>
    <source>
        <strain evidence="8 9">DSM 29780</strain>
    </source>
</reference>
<evidence type="ECO:0000256" key="5">
    <source>
        <dbReference type="ARBA" id="ARBA00022857"/>
    </source>
</evidence>
<feature type="domain" description="Nitroreductase" evidence="7">
    <location>
        <begin position="7"/>
        <end position="184"/>
    </location>
</feature>
<dbReference type="CDD" id="cd02149">
    <property type="entry name" value="NfsB-like"/>
    <property type="match status" value="1"/>
</dbReference>
<dbReference type="PANTHER" id="PTHR43673:SF2">
    <property type="entry name" value="NITROREDUCTASE"/>
    <property type="match status" value="1"/>
</dbReference>
<protein>
    <submittedName>
        <fullName evidence="8">Nitroreductase</fullName>
    </submittedName>
</protein>
<dbReference type="RefSeq" id="WP_354557011.1">
    <property type="nucleotide sequence ID" value="NZ_JBEPMB010000004.1"/>
</dbReference>